<dbReference type="SUPFAM" id="SSF51735">
    <property type="entry name" value="NAD(P)-binding Rossmann-fold domains"/>
    <property type="match status" value="1"/>
</dbReference>
<evidence type="ECO:0000313" key="4">
    <source>
        <dbReference type="EMBL" id="MBB2922717.1"/>
    </source>
</evidence>
<evidence type="ECO:0000256" key="2">
    <source>
        <dbReference type="SAM" id="Phobius"/>
    </source>
</evidence>
<evidence type="ECO:0000313" key="5">
    <source>
        <dbReference type="Proteomes" id="UP000518206"/>
    </source>
</evidence>
<dbReference type="RefSeq" id="WP_311701950.1">
    <property type="nucleotide sequence ID" value="NZ_JACHVX010000002.1"/>
</dbReference>
<dbReference type="Pfam" id="PF13460">
    <property type="entry name" value="NAD_binding_10"/>
    <property type="match status" value="1"/>
</dbReference>
<dbReference type="Proteomes" id="UP000518206">
    <property type="component" value="Unassembled WGS sequence"/>
</dbReference>
<dbReference type="InterPro" id="IPR036291">
    <property type="entry name" value="NAD(P)-bd_dom_sf"/>
</dbReference>
<organism evidence="4 5">
    <name type="scientific">Cellulomonas cellasea</name>
    <dbReference type="NCBI Taxonomy" id="43670"/>
    <lineage>
        <taxon>Bacteria</taxon>
        <taxon>Bacillati</taxon>
        <taxon>Actinomycetota</taxon>
        <taxon>Actinomycetes</taxon>
        <taxon>Micrococcales</taxon>
        <taxon>Cellulomonadaceae</taxon>
        <taxon>Cellulomonas</taxon>
    </lineage>
</organism>
<dbReference type="InterPro" id="IPR016040">
    <property type="entry name" value="NAD(P)-bd_dom"/>
</dbReference>
<dbReference type="AlphaFoldDB" id="A0A7W4YBG5"/>
<keyword evidence="2" id="KW-0812">Transmembrane</keyword>
<dbReference type="Gene3D" id="3.40.50.720">
    <property type="entry name" value="NAD(P)-binding Rossmann-like Domain"/>
    <property type="match status" value="1"/>
</dbReference>
<feature type="region of interest" description="Disordered" evidence="1">
    <location>
        <begin position="100"/>
        <end position="130"/>
    </location>
</feature>
<feature type="domain" description="NAD(P)-binding" evidence="3">
    <location>
        <begin position="25"/>
        <end position="100"/>
    </location>
</feature>
<sequence>MGVGPVATALAGWLSANGPRAVRRLDAVPEQEPHAALAGAEVVVLVAHGGDLQAAWAVPAEERRAEAVAHAARVVSAAREAGVRHLVAVSSAMVHGAAPDRPTIHDGDPILGHGSGPGRSLRRTGEAPDDGLRDGVVGDLLAVEAVLARAARRRSPLVTVLRPAALVGPGLDTLLTRHFEAPRLLTVRGVERCWQFVHVDDLASAVATAVDVRLTGPLTVGAADELSAREVEAAAGMRRVELAAATAFGTAERLHRVGVLPAPGAELAYAVYPWSVASDGLRAAGWEARRTTAECLDVLLVAVQGRIALAGRRFGARDAAALGAAGAAVALIGTAAVLKQARGRRRG</sequence>
<reference evidence="4 5" key="2">
    <citation type="submission" date="2020-08" db="EMBL/GenBank/DDBJ databases">
        <authorList>
            <person name="Partida-Martinez L."/>
            <person name="Huntemann M."/>
            <person name="Clum A."/>
            <person name="Wang J."/>
            <person name="Palaniappan K."/>
            <person name="Ritter S."/>
            <person name="Chen I.-M."/>
            <person name="Stamatis D."/>
            <person name="Reddy T."/>
            <person name="O'Malley R."/>
            <person name="Daum C."/>
            <person name="Shapiro N."/>
            <person name="Ivanova N."/>
            <person name="Kyrpides N."/>
            <person name="Woyke T."/>
        </authorList>
    </citation>
    <scope>NUCLEOTIDE SEQUENCE [LARGE SCALE GENOMIC DNA]</scope>
    <source>
        <strain evidence="4 5">RAS26</strain>
    </source>
</reference>
<gene>
    <name evidence="4" type="ORF">FHR80_001629</name>
</gene>
<reference evidence="4 5" key="1">
    <citation type="submission" date="2020-08" db="EMBL/GenBank/DDBJ databases">
        <title>The Agave Microbiome: Exploring the role of microbial communities in plant adaptations to desert environments.</title>
        <authorList>
            <person name="Partida-Martinez L.P."/>
        </authorList>
    </citation>
    <scope>NUCLEOTIDE SEQUENCE [LARGE SCALE GENOMIC DNA]</scope>
    <source>
        <strain evidence="4 5">RAS26</strain>
    </source>
</reference>
<protein>
    <submittedName>
        <fullName evidence="4">Nucleoside-diphosphate-sugar epimerase</fullName>
    </submittedName>
</protein>
<keyword evidence="2" id="KW-1133">Transmembrane helix</keyword>
<proteinExistence type="predicted"/>
<evidence type="ECO:0000259" key="3">
    <source>
        <dbReference type="Pfam" id="PF13460"/>
    </source>
</evidence>
<feature type="transmembrane region" description="Helical" evidence="2">
    <location>
        <begin position="319"/>
        <end position="338"/>
    </location>
</feature>
<accession>A0A7W4YBG5</accession>
<keyword evidence="2" id="KW-0472">Membrane</keyword>
<dbReference type="EMBL" id="JACHVX010000002">
    <property type="protein sequence ID" value="MBB2922717.1"/>
    <property type="molecule type" value="Genomic_DNA"/>
</dbReference>
<evidence type="ECO:0000256" key="1">
    <source>
        <dbReference type="SAM" id="MobiDB-lite"/>
    </source>
</evidence>
<name>A0A7W4YBG5_9CELL</name>
<comment type="caution">
    <text evidence="4">The sequence shown here is derived from an EMBL/GenBank/DDBJ whole genome shotgun (WGS) entry which is preliminary data.</text>
</comment>